<dbReference type="Proteomes" id="UP000054007">
    <property type="component" value="Unassembled WGS sequence"/>
</dbReference>
<evidence type="ECO:0000313" key="3">
    <source>
        <dbReference type="EMBL" id="KIY60535.1"/>
    </source>
</evidence>
<feature type="coiled-coil region" evidence="1">
    <location>
        <begin position="72"/>
        <end position="135"/>
    </location>
</feature>
<feature type="region of interest" description="Disordered" evidence="2">
    <location>
        <begin position="143"/>
        <end position="171"/>
    </location>
</feature>
<protein>
    <recommendedName>
        <fullName evidence="5">BZIP domain-containing protein</fullName>
    </recommendedName>
</protein>
<reference evidence="3 4" key="1">
    <citation type="journal article" date="2015" name="Fungal Genet. Biol.">
        <title>Evolution of novel wood decay mechanisms in Agaricales revealed by the genome sequences of Fistulina hepatica and Cylindrobasidium torrendii.</title>
        <authorList>
            <person name="Floudas D."/>
            <person name="Held B.W."/>
            <person name="Riley R."/>
            <person name="Nagy L.G."/>
            <person name="Koehler G."/>
            <person name="Ransdell A.S."/>
            <person name="Younus H."/>
            <person name="Chow J."/>
            <person name="Chiniquy J."/>
            <person name="Lipzen A."/>
            <person name="Tritt A."/>
            <person name="Sun H."/>
            <person name="Haridas S."/>
            <person name="LaButti K."/>
            <person name="Ohm R.A."/>
            <person name="Kues U."/>
            <person name="Blanchette R.A."/>
            <person name="Grigoriev I.V."/>
            <person name="Minto R.E."/>
            <person name="Hibbett D.S."/>
        </authorList>
    </citation>
    <scope>NUCLEOTIDE SEQUENCE [LARGE SCALE GENOMIC DNA]</scope>
    <source>
        <strain evidence="3 4">FP15055 ss-10</strain>
    </source>
</reference>
<evidence type="ECO:0008006" key="5">
    <source>
        <dbReference type="Google" id="ProtNLM"/>
    </source>
</evidence>
<keyword evidence="1" id="KW-0175">Coiled coil</keyword>
<name>A0A0D7AR55_9AGAR</name>
<accession>A0A0D7AR55</accession>
<proteinExistence type="predicted"/>
<evidence type="ECO:0000313" key="4">
    <source>
        <dbReference type="Proteomes" id="UP000054007"/>
    </source>
</evidence>
<evidence type="ECO:0000256" key="1">
    <source>
        <dbReference type="SAM" id="Coils"/>
    </source>
</evidence>
<evidence type="ECO:0000256" key="2">
    <source>
        <dbReference type="SAM" id="MobiDB-lite"/>
    </source>
</evidence>
<feature type="region of interest" description="Disordered" evidence="2">
    <location>
        <begin position="24"/>
        <end position="53"/>
    </location>
</feature>
<feature type="compositionally biased region" description="Low complexity" evidence="2">
    <location>
        <begin position="151"/>
        <end position="161"/>
    </location>
</feature>
<dbReference type="EMBL" id="KN881568">
    <property type="protein sequence ID" value="KIY60535.1"/>
    <property type="molecule type" value="Genomic_DNA"/>
</dbReference>
<gene>
    <name evidence="3" type="ORF">CYLTODRAFT_460740</name>
</gene>
<dbReference type="AlphaFoldDB" id="A0A0D7AR55"/>
<organism evidence="3 4">
    <name type="scientific">Cylindrobasidium torrendii FP15055 ss-10</name>
    <dbReference type="NCBI Taxonomy" id="1314674"/>
    <lineage>
        <taxon>Eukaryota</taxon>
        <taxon>Fungi</taxon>
        <taxon>Dikarya</taxon>
        <taxon>Basidiomycota</taxon>
        <taxon>Agaricomycotina</taxon>
        <taxon>Agaricomycetes</taxon>
        <taxon>Agaricomycetidae</taxon>
        <taxon>Agaricales</taxon>
        <taxon>Marasmiineae</taxon>
        <taxon>Physalacriaceae</taxon>
        <taxon>Cylindrobasidium</taxon>
    </lineage>
</organism>
<keyword evidence="4" id="KW-1185">Reference proteome</keyword>
<sequence length="171" mass="18839">MNCAASNAACDAGLLAAEAREVFDADDAAAPTPPMQERSPVDRPSPRHPFLLDGRDRVGRLASKLFDARKKLKKEQIKNIKLAARVAELEARADRAEKDRVTQLDACDARAENDRAKVRQCIARLEDAMAALKADWEPRRGEIEWEESSDSEVSLSSDPSSMGLGLNMFTD</sequence>